<evidence type="ECO:0000256" key="1">
    <source>
        <dbReference type="SAM" id="Phobius"/>
    </source>
</evidence>
<reference evidence="2 3" key="1">
    <citation type="submission" date="2020-07" db="EMBL/GenBank/DDBJ databases">
        <title>Complete genome sequence of Chitinibacter sp. 2T18.</title>
        <authorList>
            <person name="Bae J.-W."/>
            <person name="Choi J.-W."/>
        </authorList>
    </citation>
    <scope>NUCLEOTIDE SEQUENCE [LARGE SCALE GENOMIC DNA]</scope>
    <source>
        <strain evidence="2 3">2T18</strain>
    </source>
</reference>
<dbReference type="Proteomes" id="UP000509597">
    <property type="component" value="Chromosome"/>
</dbReference>
<keyword evidence="3" id="KW-1185">Reference proteome</keyword>
<organism evidence="2 3">
    <name type="scientific">Chitinibacter bivalviorum</name>
    <dbReference type="NCBI Taxonomy" id="2739434"/>
    <lineage>
        <taxon>Bacteria</taxon>
        <taxon>Pseudomonadati</taxon>
        <taxon>Pseudomonadota</taxon>
        <taxon>Betaproteobacteria</taxon>
        <taxon>Neisseriales</taxon>
        <taxon>Chitinibacteraceae</taxon>
        <taxon>Chitinibacter</taxon>
    </lineage>
</organism>
<keyword evidence="1" id="KW-0812">Transmembrane</keyword>
<sequence length="125" mass="14617">MLALVKSDYDKDIQKNVRDKQMGLLLFAGIFLLFSLYVDQANRARFLIAQHFPDFFMVDGKRPVETFAPQLNVIKNISDVVEFRDCNFAAERIPAQLQLHLNKMQWLKWLAIADFLALWVYAFAF</sequence>
<keyword evidence="1" id="KW-1133">Transmembrane helix</keyword>
<dbReference type="AlphaFoldDB" id="A0A7H9BJ34"/>
<accession>A0A7H9BJ34</accession>
<dbReference type="EMBL" id="CP058627">
    <property type="protein sequence ID" value="QLG88489.1"/>
    <property type="molecule type" value="Genomic_DNA"/>
</dbReference>
<gene>
    <name evidence="2" type="ORF">HQ393_09635</name>
</gene>
<name>A0A7H9BJ34_9NEIS</name>
<keyword evidence="1" id="KW-0472">Membrane</keyword>
<dbReference type="KEGG" id="chiz:HQ393_09635"/>
<dbReference type="RefSeq" id="WP_179355004.1">
    <property type="nucleotide sequence ID" value="NZ_CP058627.1"/>
</dbReference>
<evidence type="ECO:0000313" key="3">
    <source>
        <dbReference type="Proteomes" id="UP000509597"/>
    </source>
</evidence>
<protein>
    <submittedName>
        <fullName evidence="2">Uncharacterized protein</fullName>
    </submittedName>
</protein>
<proteinExistence type="predicted"/>
<feature type="transmembrane region" description="Helical" evidence="1">
    <location>
        <begin position="20"/>
        <end position="38"/>
    </location>
</feature>
<evidence type="ECO:0000313" key="2">
    <source>
        <dbReference type="EMBL" id="QLG88489.1"/>
    </source>
</evidence>